<dbReference type="Gene3D" id="3.10.310.10">
    <property type="entry name" value="Diaminopimelate Epimerase, Chain A, domain 1"/>
    <property type="match status" value="2"/>
</dbReference>
<dbReference type="EMBL" id="MVCE01000001">
    <property type="protein sequence ID" value="PGF36495.1"/>
    <property type="molecule type" value="Genomic_DNA"/>
</dbReference>
<dbReference type="GO" id="GO:0008837">
    <property type="term" value="F:diaminopimelate epimerase activity"/>
    <property type="evidence" value="ECO:0007669"/>
    <property type="project" value="UniProtKB-UniRule"/>
</dbReference>
<name>A0A8B2VNB5_CUTAC</name>
<proteinExistence type="inferred from homology"/>
<feature type="binding site" evidence="8">
    <location>
        <position position="68"/>
    </location>
    <ligand>
        <name>substrate</name>
    </ligand>
</feature>
<accession>A0A8B2VNB5</accession>
<dbReference type="RefSeq" id="WP_002515604.1">
    <property type="nucleotide sequence ID" value="NZ_AP022844.1"/>
</dbReference>
<feature type="binding site" evidence="8">
    <location>
        <begin position="78"/>
        <end position="79"/>
    </location>
    <ligand>
        <name>substrate</name>
    </ligand>
</feature>
<dbReference type="PANTHER" id="PTHR31689:SF0">
    <property type="entry name" value="DIAMINOPIMELATE EPIMERASE"/>
    <property type="match status" value="1"/>
</dbReference>
<feature type="site" description="Could be important to modulate the pK values of the two catalytic cysteine residues" evidence="8">
    <location>
        <position position="152"/>
    </location>
</feature>
<dbReference type="Pfam" id="PF01678">
    <property type="entry name" value="DAP_epimerase"/>
    <property type="match status" value="2"/>
</dbReference>
<sequence>MTTFWKGHGTGNDFVIVDQQDPLTSAQVRWLCHRRFGIGADGTLQALRSGDVEDWNGDPDLWFMDYRNADGTIAEMCGNGLRVFARYLVQTGRMTTTEADVATRAGVRHVRLHDDGDVSVTMGTVRVESDEVTIEHQDMWWPACKVDVGNPHAVVVTDHTTVCDINLNDSPTWRPRSAFPDGVNVEFVEQIDQHTVAMRVYERGSGETMSCGTGTVAVAATMATRTGHRGPWTVQVPGGRVVVTLSPFDDGYRAILTGPAVILAAGKVNLPNG</sequence>
<evidence type="ECO:0000313" key="10">
    <source>
        <dbReference type="Proteomes" id="UP000226191"/>
    </source>
</evidence>
<comment type="caution">
    <text evidence="9">The sequence shown here is derived from an EMBL/GenBank/DDBJ whole genome shotgun (WGS) entry which is preliminary data.</text>
</comment>
<dbReference type="OrthoDB" id="9805408at2"/>
<dbReference type="GO" id="GO:0005829">
    <property type="term" value="C:cytosol"/>
    <property type="evidence" value="ECO:0007669"/>
    <property type="project" value="TreeGrafter"/>
</dbReference>
<evidence type="ECO:0000256" key="2">
    <source>
        <dbReference type="ARBA" id="ARBA00010219"/>
    </source>
</evidence>
<evidence type="ECO:0000256" key="7">
    <source>
        <dbReference type="ARBA" id="ARBA00051712"/>
    </source>
</evidence>
<dbReference type="NCBIfam" id="TIGR00652">
    <property type="entry name" value="DapF"/>
    <property type="match status" value="1"/>
</dbReference>
<comment type="caution">
    <text evidence="8">Lacks conserved residue(s) required for the propagation of feature annotation.</text>
</comment>
<comment type="pathway">
    <text evidence="1 8">Amino-acid biosynthesis; L-lysine biosynthesis via DAP pathway; DL-2,6-diaminopimelate from LL-2,6-diaminopimelate: step 1/1.</text>
</comment>
<feature type="binding site" evidence="8">
    <location>
        <position position="12"/>
    </location>
    <ligand>
        <name>substrate</name>
    </ligand>
</feature>
<keyword evidence="4 8" id="KW-0028">Amino-acid biosynthesis</keyword>
<feature type="site" description="Could be important to modulate the pK values of the two catalytic cysteine residues" evidence="8">
    <location>
        <position position="202"/>
    </location>
</feature>
<comment type="similarity">
    <text evidence="2 8">Belongs to the diaminopimelate epimerase family.</text>
</comment>
<feature type="binding site" evidence="8">
    <location>
        <begin position="212"/>
        <end position="213"/>
    </location>
    <ligand>
        <name>substrate</name>
    </ligand>
</feature>
<reference evidence="9 10" key="1">
    <citation type="submission" date="2017-02" db="EMBL/GenBank/DDBJ databases">
        <title>Prevalence of linear plasmids in Cutibacterium acnes isolates obtained from cancerous prostatic tissue.</title>
        <authorList>
            <person name="Davidsson S."/>
            <person name="Bruggemann H."/>
        </authorList>
    </citation>
    <scope>NUCLEOTIDE SEQUENCE [LARGE SCALE GENOMIC DNA]</scope>
    <source>
        <strain evidence="9 10">11-78</strain>
    </source>
</reference>
<comment type="function">
    <text evidence="8">Catalyzes the stereoinversion of LL-2,6-diaminopimelate (L,L-DAP) to meso-diaminopimelate (meso-DAP), a precursor of L-lysine and an essential component of the bacterial peptidoglycan.</text>
</comment>
<dbReference type="InterPro" id="IPR001653">
    <property type="entry name" value="DAP_epimerase_DapF"/>
</dbReference>
<evidence type="ECO:0000256" key="3">
    <source>
        <dbReference type="ARBA" id="ARBA00013080"/>
    </source>
</evidence>
<evidence type="ECO:0000256" key="1">
    <source>
        <dbReference type="ARBA" id="ARBA00005196"/>
    </source>
</evidence>
<feature type="binding site" evidence="8">
    <location>
        <position position="184"/>
    </location>
    <ligand>
        <name>substrate</name>
    </ligand>
</feature>
<keyword evidence="8" id="KW-0963">Cytoplasm</keyword>
<feature type="binding site" evidence="8">
    <location>
        <begin position="202"/>
        <end position="203"/>
    </location>
    <ligand>
        <name>substrate</name>
    </ligand>
</feature>
<comment type="subcellular location">
    <subcellularLocation>
        <location evidence="8">Cytoplasm</location>
    </subcellularLocation>
</comment>
<gene>
    <name evidence="8" type="primary">dapF</name>
    <name evidence="9" type="ORF">B1B09_02410</name>
</gene>
<protein>
    <recommendedName>
        <fullName evidence="3 8">Diaminopimelate epimerase</fullName>
        <shortName evidence="8">DAP epimerase</shortName>
        <ecNumber evidence="3 8">5.1.1.7</ecNumber>
    </recommendedName>
    <alternativeName>
        <fullName evidence="8">PLP-independent amino acid racemase</fullName>
    </alternativeName>
</protein>
<evidence type="ECO:0000256" key="5">
    <source>
        <dbReference type="ARBA" id="ARBA00023154"/>
    </source>
</evidence>
<organism evidence="9 10">
    <name type="scientific">Cutibacterium acnes</name>
    <name type="common">Propionibacterium acnes</name>
    <dbReference type="NCBI Taxonomy" id="1747"/>
    <lineage>
        <taxon>Bacteria</taxon>
        <taxon>Bacillati</taxon>
        <taxon>Actinomycetota</taxon>
        <taxon>Actinomycetes</taxon>
        <taxon>Propionibacteriales</taxon>
        <taxon>Propionibacteriaceae</taxon>
        <taxon>Cutibacterium</taxon>
    </lineage>
</organism>
<feature type="active site" description="Proton acceptor" evidence="8">
    <location>
        <position position="211"/>
    </location>
</feature>
<dbReference type="PROSITE" id="PS01326">
    <property type="entry name" value="DAP_EPIMERASE"/>
    <property type="match status" value="1"/>
</dbReference>
<dbReference type="HAMAP" id="MF_00197">
    <property type="entry name" value="DAP_epimerase"/>
    <property type="match status" value="1"/>
</dbReference>
<feature type="active site" description="Proton donor" evidence="8">
    <location>
        <position position="77"/>
    </location>
</feature>
<feature type="binding site" evidence="8">
    <location>
        <position position="150"/>
    </location>
    <ligand>
        <name>substrate</name>
    </ligand>
</feature>
<dbReference type="SUPFAM" id="SSF54506">
    <property type="entry name" value="Diaminopimelate epimerase-like"/>
    <property type="match status" value="2"/>
</dbReference>
<dbReference type="AlphaFoldDB" id="A0A8B2VNB5"/>
<comment type="catalytic activity">
    <reaction evidence="7 8">
        <text>(2S,6S)-2,6-diaminopimelate = meso-2,6-diaminopimelate</text>
        <dbReference type="Rhea" id="RHEA:15393"/>
        <dbReference type="ChEBI" id="CHEBI:57609"/>
        <dbReference type="ChEBI" id="CHEBI:57791"/>
        <dbReference type="EC" id="5.1.1.7"/>
    </reaction>
</comment>
<comment type="subunit">
    <text evidence="8">Homodimer.</text>
</comment>
<dbReference type="PANTHER" id="PTHR31689">
    <property type="entry name" value="DIAMINOPIMELATE EPIMERASE, CHLOROPLASTIC"/>
    <property type="match status" value="1"/>
</dbReference>
<keyword evidence="5 8" id="KW-0457">Lysine biosynthesis</keyword>
<evidence type="ECO:0000313" key="9">
    <source>
        <dbReference type="EMBL" id="PGF36495.1"/>
    </source>
</evidence>
<dbReference type="Proteomes" id="UP000226191">
    <property type="component" value="Unassembled WGS sequence"/>
</dbReference>
<evidence type="ECO:0000256" key="6">
    <source>
        <dbReference type="ARBA" id="ARBA00023235"/>
    </source>
</evidence>
<keyword evidence="6 8" id="KW-0413">Isomerase</keyword>
<dbReference type="InterPro" id="IPR018510">
    <property type="entry name" value="DAP_epimerase_AS"/>
</dbReference>
<dbReference type="GeneID" id="92856988"/>
<dbReference type="GO" id="GO:0009089">
    <property type="term" value="P:lysine biosynthetic process via diaminopimelate"/>
    <property type="evidence" value="ECO:0007669"/>
    <property type="project" value="UniProtKB-UniRule"/>
</dbReference>
<dbReference type="EC" id="5.1.1.7" evidence="3 8"/>
<evidence type="ECO:0000256" key="4">
    <source>
        <dbReference type="ARBA" id="ARBA00022605"/>
    </source>
</evidence>
<evidence type="ECO:0000256" key="8">
    <source>
        <dbReference type="HAMAP-Rule" id="MF_00197"/>
    </source>
</evidence>